<gene>
    <name evidence="2" type="ORF">RFI_25103</name>
</gene>
<organism evidence="2 3">
    <name type="scientific">Reticulomyxa filosa</name>
    <dbReference type="NCBI Taxonomy" id="46433"/>
    <lineage>
        <taxon>Eukaryota</taxon>
        <taxon>Sar</taxon>
        <taxon>Rhizaria</taxon>
        <taxon>Retaria</taxon>
        <taxon>Foraminifera</taxon>
        <taxon>Monothalamids</taxon>
        <taxon>Reticulomyxidae</taxon>
        <taxon>Reticulomyxa</taxon>
    </lineage>
</organism>
<dbReference type="CDD" id="cd18186">
    <property type="entry name" value="BTB_POZ_ZBTB_KLHL-like"/>
    <property type="match status" value="1"/>
</dbReference>
<dbReference type="CDD" id="cd14733">
    <property type="entry name" value="BACK"/>
    <property type="match status" value="1"/>
</dbReference>
<dbReference type="Gene3D" id="3.30.710.10">
    <property type="entry name" value="Potassium Channel Kv1.1, Chain A"/>
    <property type="match status" value="1"/>
</dbReference>
<proteinExistence type="predicted"/>
<evidence type="ECO:0000259" key="1">
    <source>
        <dbReference type="PROSITE" id="PS50097"/>
    </source>
</evidence>
<dbReference type="Gene3D" id="1.25.40.420">
    <property type="match status" value="1"/>
</dbReference>
<dbReference type="AlphaFoldDB" id="X6MFS0"/>
<dbReference type="InterPro" id="IPR000210">
    <property type="entry name" value="BTB/POZ_dom"/>
</dbReference>
<dbReference type="OrthoDB" id="10249567at2759"/>
<feature type="domain" description="BTB" evidence="1">
    <location>
        <begin position="8"/>
        <end position="80"/>
    </location>
</feature>
<dbReference type="Pfam" id="PF07707">
    <property type="entry name" value="BACK"/>
    <property type="match status" value="1"/>
</dbReference>
<dbReference type="InterPro" id="IPR011333">
    <property type="entry name" value="SKP1/BTB/POZ_sf"/>
</dbReference>
<dbReference type="PANTHER" id="PTHR24413">
    <property type="entry name" value="SPECKLE-TYPE POZ PROTEIN"/>
    <property type="match status" value="1"/>
</dbReference>
<accession>X6MFS0</accession>
<dbReference type="Proteomes" id="UP000023152">
    <property type="component" value="Unassembled WGS sequence"/>
</dbReference>
<dbReference type="EMBL" id="ASPP01021550">
    <property type="protein sequence ID" value="ETO12272.1"/>
    <property type="molecule type" value="Genomic_DNA"/>
</dbReference>
<protein>
    <recommendedName>
        <fullName evidence="1">BTB domain-containing protein</fullName>
    </recommendedName>
</protein>
<evidence type="ECO:0000313" key="2">
    <source>
        <dbReference type="EMBL" id="ETO12272.1"/>
    </source>
</evidence>
<dbReference type="Pfam" id="PF00651">
    <property type="entry name" value="BTB"/>
    <property type="match status" value="1"/>
</dbReference>
<dbReference type="SMART" id="SM00225">
    <property type="entry name" value="BTB"/>
    <property type="match status" value="1"/>
</dbReference>
<dbReference type="SUPFAM" id="SSF54695">
    <property type="entry name" value="POZ domain"/>
    <property type="match status" value="1"/>
</dbReference>
<evidence type="ECO:0000313" key="3">
    <source>
        <dbReference type="Proteomes" id="UP000023152"/>
    </source>
</evidence>
<keyword evidence="3" id="KW-1185">Reference proteome</keyword>
<dbReference type="PROSITE" id="PS50097">
    <property type="entry name" value="BTB"/>
    <property type="match status" value="1"/>
</dbReference>
<name>X6MFS0_RETFI</name>
<sequence length="216" mass="24872">MWEEEIGTDCTFVCCYNDTEEKQFGAHRAILMVSSPVFQAMFKTQMCENLNSEIRIEDANPESVRLMLHYLYCGALLKEPINKNFHIGLSVLFLADKYAITDLKEHTEYVLHKLNNAIQVLTAAHMYNATHLKKVSLNYVCANFQKLSQTDGFKELGDRNPTLLQEVLTLVTKVCQEKPQNRKQKNSEDFFNVFSHLLNENKQKHSGDRLKDAIPP</sequence>
<reference evidence="2 3" key="1">
    <citation type="journal article" date="2013" name="Curr. Biol.">
        <title>The Genome of the Foraminiferan Reticulomyxa filosa.</title>
        <authorList>
            <person name="Glockner G."/>
            <person name="Hulsmann N."/>
            <person name="Schleicher M."/>
            <person name="Noegel A.A."/>
            <person name="Eichinger L."/>
            <person name="Gallinger C."/>
            <person name="Pawlowski J."/>
            <person name="Sierra R."/>
            <person name="Euteneuer U."/>
            <person name="Pillet L."/>
            <person name="Moustafa A."/>
            <person name="Platzer M."/>
            <person name="Groth M."/>
            <person name="Szafranski K."/>
            <person name="Schliwa M."/>
        </authorList>
    </citation>
    <scope>NUCLEOTIDE SEQUENCE [LARGE SCALE GENOMIC DNA]</scope>
</reference>
<dbReference type="InterPro" id="IPR011705">
    <property type="entry name" value="BACK"/>
</dbReference>
<dbReference type="OMA" id="DSRRICK"/>
<comment type="caution">
    <text evidence="2">The sequence shown here is derived from an EMBL/GenBank/DDBJ whole genome shotgun (WGS) entry which is preliminary data.</text>
</comment>